<dbReference type="Gene3D" id="3.40.50.1820">
    <property type="entry name" value="alpha/beta hydrolase"/>
    <property type="match status" value="1"/>
</dbReference>
<gene>
    <name evidence="3" type="ordered locus">FraEuI1c_1217</name>
</gene>
<dbReference type="OrthoDB" id="2645723at2"/>
<dbReference type="STRING" id="298654.FraEuI1c_1217"/>
<dbReference type="PANTHER" id="PTHR43798">
    <property type="entry name" value="MONOACYLGLYCEROL LIPASE"/>
    <property type="match status" value="1"/>
</dbReference>
<evidence type="ECO:0000313" key="4">
    <source>
        <dbReference type="Proteomes" id="UP000002484"/>
    </source>
</evidence>
<dbReference type="eggNOG" id="COG2267">
    <property type="taxonomic scope" value="Bacteria"/>
</dbReference>
<dbReference type="PANTHER" id="PTHR43798:SF33">
    <property type="entry name" value="HYDROLASE, PUTATIVE (AFU_ORTHOLOGUE AFUA_2G14860)-RELATED"/>
    <property type="match status" value="1"/>
</dbReference>
<evidence type="ECO:0000259" key="2">
    <source>
        <dbReference type="Pfam" id="PF00561"/>
    </source>
</evidence>
<dbReference type="GO" id="GO:0016020">
    <property type="term" value="C:membrane"/>
    <property type="evidence" value="ECO:0007669"/>
    <property type="project" value="TreeGrafter"/>
</dbReference>
<dbReference type="KEGG" id="fri:FraEuI1c_1217"/>
<dbReference type="InterPro" id="IPR029058">
    <property type="entry name" value="AB_hydrolase_fold"/>
</dbReference>
<evidence type="ECO:0000256" key="1">
    <source>
        <dbReference type="SAM" id="MobiDB-lite"/>
    </source>
</evidence>
<dbReference type="InParanoid" id="E3J2B7"/>
<organism evidence="3 4">
    <name type="scientific">Pseudofrankia inefficax (strain DSM 45817 / CECT 9037 / DDB 130130 / EuI1c)</name>
    <name type="common">Frankia inefficax</name>
    <dbReference type="NCBI Taxonomy" id="298654"/>
    <lineage>
        <taxon>Bacteria</taxon>
        <taxon>Bacillati</taxon>
        <taxon>Actinomycetota</taxon>
        <taxon>Actinomycetes</taxon>
        <taxon>Frankiales</taxon>
        <taxon>Frankiaceae</taxon>
        <taxon>Pseudofrankia</taxon>
    </lineage>
</organism>
<dbReference type="EMBL" id="CP002299">
    <property type="protein sequence ID" value="ADP79289.1"/>
    <property type="molecule type" value="Genomic_DNA"/>
</dbReference>
<evidence type="ECO:0000313" key="3">
    <source>
        <dbReference type="EMBL" id="ADP79289.1"/>
    </source>
</evidence>
<dbReference type="InterPro" id="IPR050266">
    <property type="entry name" value="AB_hydrolase_sf"/>
</dbReference>
<keyword evidence="4" id="KW-1185">Reference proteome</keyword>
<proteinExistence type="predicted"/>
<feature type="compositionally biased region" description="Basic and acidic residues" evidence="1">
    <location>
        <begin position="296"/>
        <end position="307"/>
    </location>
</feature>
<feature type="region of interest" description="Disordered" evidence="1">
    <location>
        <begin position="296"/>
        <end position="345"/>
    </location>
</feature>
<name>E3J2B7_PSEI1</name>
<accession>E3J2B7</accession>
<dbReference type="AlphaFoldDB" id="E3J2B7"/>
<dbReference type="HOGENOM" id="CLU_020336_50_4_11"/>
<dbReference type="GO" id="GO:0016787">
    <property type="term" value="F:hydrolase activity"/>
    <property type="evidence" value="ECO:0007669"/>
    <property type="project" value="UniProtKB-KW"/>
</dbReference>
<keyword evidence="3" id="KW-0378">Hydrolase</keyword>
<sequence length="345" mass="37260">MAEIVANGVRLHVQRLAPTGGARPDAPVVVMLHGMVIDNLASFYFSLGNAMADAGCEVVCYDLRGHGKSERTPSGYGIATAMADLTAVLDELGIDRPVHLVGNSYGATLALTYGVEHPDRVASLTLIEPPFRIEGLGEEMARSLTQVLAAISDDEVEEWLQFSAGRAVGRIMRSAQALLRETTVAEDMLATKPFSPERLSALPAPVLAIYGGNSEIIEQGDGLARLVPDCTLVVLEHHTHMVLREAADYLRELLRWWVLRRDEQMPAYQLHEGKKFELADWVLSRTIPADLNAERRAARAEAQEGAERATVVPQPVPAGASTTSAAAGASRQEPRASAGSTQHEQ</sequence>
<feature type="compositionally biased region" description="Low complexity" evidence="1">
    <location>
        <begin position="318"/>
        <end position="330"/>
    </location>
</feature>
<dbReference type="SUPFAM" id="SSF53474">
    <property type="entry name" value="alpha/beta-Hydrolases"/>
    <property type="match status" value="1"/>
</dbReference>
<dbReference type="RefSeq" id="WP_013422410.1">
    <property type="nucleotide sequence ID" value="NC_014666.1"/>
</dbReference>
<reference evidence="3 4" key="1">
    <citation type="submission" date="2010-10" db="EMBL/GenBank/DDBJ databases">
        <title>Complete sequence of Frankia sp. EuI1c.</title>
        <authorList>
            <consortium name="US DOE Joint Genome Institute"/>
            <person name="Lucas S."/>
            <person name="Copeland A."/>
            <person name="Lapidus A."/>
            <person name="Cheng J.-F."/>
            <person name="Bruce D."/>
            <person name="Goodwin L."/>
            <person name="Pitluck S."/>
            <person name="Chertkov O."/>
            <person name="Detter J.C."/>
            <person name="Han C."/>
            <person name="Tapia R."/>
            <person name="Land M."/>
            <person name="Hauser L."/>
            <person name="Jeffries C."/>
            <person name="Kyrpides N."/>
            <person name="Ivanova N."/>
            <person name="Mikhailova N."/>
            <person name="Beauchemin N."/>
            <person name="Sen A."/>
            <person name="Sur S.A."/>
            <person name="Gtari M."/>
            <person name="Wall L."/>
            <person name="Tisa L."/>
            <person name="Woyke T."/>
        </authorList>
    </citation>
    <scope>NUCLEOTIDE SEQUENCE [LARGE SCALE GENOMIC DNA]</scope>
    <source>
        <strain evidence="4">DSM 45817 / CECT 9037 / EuI1c</strain>
    </source>
</reference>
<dbReference type="Pfam" id="PF00561">
    <property type="entry name" value="Abhydrolase_1"/>
    <property type="match status" value="1"/>
</dbReference>
<protein>
    <submittedName>
        <fullName evidence="3">Alpha/beta hydrolase fold protein</fullName>
    </submittedName>
</protein>
<feature type="domain" description="AB hydrolase-1" evidence="2">
    <location>
        <begin position="27"/>
        <end position="130"/>
    </location>
</feature>
<dbReference type="InterPro" id="IPR000073">
    <property type="entry name" value="AB_hydrolase_1"/>
</dbReference>
<dbReference type="Proteomes" id="UP000002484">
    <property type="component" value="Chromosome"/>
</dbReference>
<dbReference type="PRINTS" id="PR00111">
    <property type="entry name" value="ABHYDROLASE"/>
</dbReference>